<dbReference type="PANTHER" id="PTHR48055:SF62">
    <property type="entry name" value="PROTEIN KINASE DOMAIN-CONTAINING PROTEIN"/>
    <property type="match status" value="1"/>
</dbReference>
<reference evidence="2" key="1">
    <citation type="journal article" date="2023" name="Plant J.">
        <title>Genome sequences and population genomics provide insights into the demographic history, inbreeding, and mutation load of two 'living fossil' tree species of Dipteronia.</title>
        <authorList>
            <person name="Feng Y."/>
            <person name="Comes H.P."/>
            <person name="Chen J."/>
            <person name="Zhu S."/>
            <person name="Lu R."/>
            <person name="Zhang X."/>
            <person name="Li P."/>
            <person name="Qiu J."/>
            <person name="Olsen K.M."/>
            <person name="Qiu Y."/>
        </authorList>
    </citation>
    <scope>NUCLEOTIDE SEQUENCE</scope>
    <source>
        <strain evidence="2">KIB01</strain>
    </source>
</reference>
<dbReference type="PANTHER" id="PTHR48055">
    <property type="entry name" value="LEUCINE-RICH REPEAT RECEPTOR PROTEIN KINASE EMS1"/>
    <property type="match status" value="1"/>
</dbReference>
<dbReference type="GO" id="GO:0004672">
    <property type="term" value="F:protein kinase activity"/>
    <property type="evidence" value="ECO:0007669"/>
    <property type="project" value="InterPro"/>
</dbReference>
<dbReference type="GO" id="GO:0005524">
    <property type="term" value="F:ATP binding"/>
    <property type="evidence" value="ECO:0007669"/>
    <property type="project" value="InterPro"/>
</dbReference>
<evidence type="ECO:0000313" key="2">
    <source>
        <dbReference type="EMBL" id="KAK2660192.1"/>
    </source>
</evidence>
<accession>A0AAE0CQY8</accession>
<proteinExistence type="predicted"/>
<dbReference type="InterPro" id="IPR000719">
    <property type="entry name" value="Prot_kinase_dom"/>
</dbReference>
<organism evidence="2 3">
    <name type="scientific">Dipteronia dyeriana</name>
    <dbReference type="NCBI Taxonomy" id="168575"/>
    <lineage>
        <taxon>Eukaryota</taxon>
        <taxon>Viridiplantae</taxon>
        <taxon>Streptophyta</taxon>
        <taxon>Embryophyta</taxon>
        <taxon>Tracheophyta</taxon>
        <taxon>Spermatophyta</taxon>
        <taxon>Magnoliopsida</taxon>
        <taxon>eudicotyledons</taxon>
        <taxon>Gunneridae</taxon>
        <taxon>Pentapetalae</taxon>
        <taxon>rosids</taxon>
        <taxon>malvids</taxon>
        <taxon>Sapindales</taxon>
        <taxon>Sapindaceae</taxon>
        <taxon>Hippocastanoideae</taxon>
        <taxon>Acereae</taxon>
        <taxon>Dipteronia</taxon>
    </lineage>
</organism>
<evidence type="ECO:0000259" key="1">
    <source>
        <dbReference type="PROSITE" id="PS50011"/>
    </source>
</evidence>
<comment type="caution">
    <text evidence="2">The sequence shown here is derived from an EMBL/GenBank/DDBJ whole genome shotgun (WGS) entry which is preliminary data.</text>
</comment>
<dbReference type="InterPro" id="IPR051564">
    <property type="entry name" value="LRR_receptor-like_kinase"/>
</dbReference>
<dbReference type="InterPro" id="IPR001245">
    <property type="entry name" value="Ser-Thr/Tyr_kinase_cat_dom"/>
</dbReference>
<sequence length="242" mass="26867">MINGSLDDWIKGRTRHSTGEPFGFMEKLNAAIDVASVVDYLRHDCKNHVVHCDLKSSNVLLHSNMIAKVEDFGLARLLIDRAGGQRRSQIFGFAPSGGVQSITCSNGLKESVGYKPPEYGQVVKPTTSGDAYCYGVMLLELFTWKSPTNQDFNGEMNLTKWAQSTFLTHTEQVLDTELLQPWIQPIVPNLFCPRCRLSGSSDDGGAIDVYGQMMEVKFWIKSFVEVRGNPIAVDKKDGDKNG</sequence>
<dbReference type="SUPFAM" id="SSF56112">
    <property type="entry name" value="Protein kinase-like (PK-like)"/>
    <property type="match status" value="1"/>
</dbReference>
<dbReference type="AlphaFoldDB" id="A0AAE0CQY8"/>
<dbReference type="Proteomes" id="UP001280121">
    <property type="component" value="Unassembled WGS sequence"/>
</dbReference>
<dbReference type="InterPro" id="IPR011009">
    <property type="entry name" value="Kinase-like_dom_sf"/>
</dbReference>
<name>A0AAE0CQY8_9ROSI</name>
<dbReference type="EMBL" id="JANJYI010000002">
    <property type="protein sequence ID" value="KAK2660192.1"/>
    <property type="molecule type" value="Genomic_DNA"/>
</dbReference>
<keyword evidence="3" id="KW-1185">Reference proteome</keyword>
<protein>
    <recommendedName>
        <fullName evidence="1">Protein kinase domain-containing protein</fullName>
    </recommendedName>
</protein>
<dbReference type="PROSITE" id="PS00108">
    <property type="entry name" value="PROTEIN_KINASE_ST"/>
    <property type="match status" value="1"/>
</dbReference>
<dbReference type="PROSITE" id="PS50011">
    <property type="entry name" value="PROTEIN_KINASE_DOM"/>
    <property type="match status" value="1"/>
</dbReference>
<feature type="domain" description="Protein kinase" evidence="1">
    <location>
        <begin position="1"/>
        <end position="242"/>
    </location>
</feature>
<dbReference type="Pfam" id="PF07714">
    <property type="entry name" value="PK_Tyr_Ser-Thr"/>
    <property type="match status" value="1"/>
</dbReference>
<gene>
    <name evidence="2" type="ORF">Ddye_006725</name>
</gene>
<evidence type="ECO:0000313" key="3">
    <source>
        <dbReference type="Proteomes" id="UP001280121"/>
    </source>
</evidence>
<dbReference type="InterPro" id="IPR008271">
    <property type="entry name" value="Ser/Thr_kinase_AS"/>
</dbReference>
<dbReference type="GO" id="GO:0016020">
    <property type="term" value="C:membrane"/>
    <property type="evidence" value="ECO:0007669"/>
    <property type="project" value="TreeGrafter"/>
</dbReference>
<dbReference type="Gene3D" id="1.10.510.10">
    <property type="entry name" value="Transferase(Phosphotransferase) domain 1"/>
    <property type="match status" value="1"/>
</dbReference>